<keyword evidence="7 21" id="KW-0812">Transmembrane</keyword>
<dbReference type="CDD" id="cd00130">
    <property type="entry name" value="PAS"/>
    <property type="match status" value="1"/>
</dbReference>
<evidence type="ECO:0000259" key="24">
    <source>
        <dbReference type="PROSITE" id="PS50112"/>
    </source>
</evidence>
<dbReference type="Pfam" id="PF02518">
    <property type="entry name" value="HATPase_c"/>
    <property type="match status" value="1"/>
</dbReference>
<evidence type="ECO:0000256" key="6">
    <source>
        <dbReference type="ARBA" id="ARBA00022679"/>
    </source>
</evidence>
<dbReference type="InterPro" id="IPR029016">
    <property type="entry name" value="GAF-like_dom_sf"/>
</dbReference>
<dbReference type="InterPro" id="IPR003018">
    <property type="entry name" value="GAF"/>
</dbReference>
<dbReference type="Pfam" id="PF01627">
    <property type="entry name" value="Hpt"/>
    <property type="match status" value="1"/>
</dbReference>
<dbReference type="InterPro" id="IPR001789">
    <property type="entry name" value="Sig_transdc_resp-reg_receiver"/>
</dbReference>
<dbReference type="SMART" id="SM00086">
    <property type="entry name" value="PAC"/>
    <property type="match status" value="1"/>
</dbReference>
<keyword evidence="10" id="KW-0067">ATP-binding</keyword>
<evidence type="ECO:0000256" key="12">
    <source>
        <dbReference type="ARBA" id="ARBA00023012"/>
    </source>
</evidence>
<dbReference type="SMART" id="SM00448">
    <property type="entry name" value="REC"/>
    <property type="match status" value="2"/>
</dbReference>
<keyword evidence="9" id="KW-0418">Kinase</keyword>
<dbReference type="SMART" id="SM00388">
    <property type="entry name" value="HisKA"/>
    <property type="match status" value="1"/>
</dbReference>
<dbReference type="Pfam" id="PF00072">
    <property type="entry name" value="Response_reg"/>
    <property type="match status" value="2"/>
</dbReference>
<dbReference type="SUPFAM" id="SSF55785">
    <property type="entry name" value="PYP-like sensor domain (PAS domain)"/>
    <property type="match status" value="1"/>
</dbReference>
<dbReference type="Pfam" id="PF00512">
    <property type="entry name" value="HisKA"/>
    <property type="match status" value="1"/>
</dbReference>
<dbReference type="PROSITE" id="PS50112">
    <property type="entry name" value="PAS"/>
    <property type="match status" value="1"/>
</dbReference>
<reference evidence="28" key="1">
    <citation type="submission" date="2019-11" db="EMBL/GenBank/DDBJ databases">
        <title>Isolation and characterization of two novel species in the genus Thiomicrorhabdus.</title>
        <authorList>
            <person name="Mochizuki J."/>
            <person name="Kojima H."/>
            <person name="Fukui M."/>
        </authorList>
    </citation>
    <scope>NUCLEOTIDE SEQUENCE [LARGE SCALE GENOMIC DNA]</scope>
    <source>
        <strain evidence="28">aks77</strain>
    </source>
</reference>
<evidence type="ECO:0000256" key="5">
    <source>
        <dbReference type="ARBA" id="ARBA00022553"/>
    </source>
</evidence>
<dbReference type="Gene3D" id="1.20.120.160">
    <property type="entry name" value="HPT domain"/>
    <property type="match status" value="1"/>
</dbReference>
<keyword evidence="11 21" id="KW-1133">Transmembrane helix</keyword>
<keyword evidence="13 21" id="KW-0472">Membrane</keyword>
<evidence type="ECO:0000256" key="11">
    <source>
        <dbReference type="ARBA" id="ARBA00022989"/>
    </source>
</evidence>
<dbReference type="InterPro" id="IPR008207">
    <property type="entry name" value="Sig_transdc_His_kin_Hpt_dom"/>
</dbReference>
<feature type="compositionally biased region" description="Low complexity" evidence="20">
    <location>
        <begin position="1334"/>
        <end position="1344"/>
    </location>
</feature>
<dbReference type="Gene3D" id="3.30.450.20">
    <property type="entry name" value="PAS domain"/>
    <property type="match status" value="1"/>
</dbReference>
<dbReference type="FunFam" id="1.10.287.130:FF:000002">
    <property type="entry name" value="Two-component osmosensing histidine kinase"/>
    <property type="match status" value="1"/>
</dbReference>
<evidence type="ECO:0000256" key="21">
    <source>
        <dbReference type="SAM" id="Phobius"/>
    </source>
</evidence>
<evidence type="ECO:0000256" key="3">
    <source>
        <dbReference type="ARBA" id="ARBA00012438"/>
    </source>
</evidence>
<dbReference type="SUPFAM" id="SSF55781">
    <property type="entry name" value="GAF domain-like"/>
    <property type="match status" value="1"/>
</dbReference>
<evidence type="ECO:0000256" key="14">
    <source>
        <dbReference type="ARBA" id="ARBA00059827"/>
    </source>
</evidence>
<feature type="domain" description="HPt" evidence="26">
    <location>
        <begin position="1219"/>
        <end position="1318"/>
    </location>
</feature>
<dbReference type="Gene3D" id="3.40.50.2300">
    <property type="match status" value="2"/>
</dbReference>
<dbReference type="InterPro" id="IPR000014">
    <property type="entry name" value="PAS"/>
</dbReference>
<dbReference type="InterPro" id="IPR036641">
    <property type="entry name" value="HPT_dom_sf"/>
</dbReference>
<evidence type="ECO:0000259" key="25">
    <source>
        <dbReference type="PROSITE" id="PS50113"/>
    </source>
</evidence>
<feature type="modified residue" description="Phosphohistidine" evidence="18">
    <location>
        <position position="1258"/>
    </location>
</feature>
<dbReference type="InterPro" id="IPR000700">
    <property type="entry name" value="PAS-assoc_C"/>
</dbReference>
<dbReference type="EC" id="2.7.13.3" evidence="3"/>
<keyword evidence="12" id="KW-0902">Two-component regulatory system</keyword>
<dbReference type="SMART" id="SM00091">
    <property type="entry name" value="PAS"/>
    <property type="match status" value="1"/>
</dbReference>
<comment type="catalytic activity">
    <reaction evidence="1">
        <text>ATP + protein L-histidine = ADP + protein N-phospho-L-histidine.</text>
        <dbReference type="EC" id="2.7.13.3"/>
    </reaction>
</comment>
<dbReference type="InterPro" id="IPR036097">
    <property type="entry name" value="HisK_dim/P_sf"/>
</dbReference>
<dbReference type="SUPFAM" id="SSF52172">
    <property type="entry name" value="CheY-like"/>
    <property type="match status" value="2"/>
</dbReference>
<dbReference type="PANTHER" id="PTHR45339:SF1">
    <property type="entry name" value="HYBRID SIGNAL TRANSDUCTION HISTIDINE KINASE J"/>
    <property type="match status" value="1"/>
</dbReference>
<dbReference type="Pfam" id="PF13185">
    <property type="entry name" value="GAF_2"/>
    <property type="match status" value="1"/>
</dbReference>
<evidence type="ECO:0000256" key="19">
    <source>
        <dbReference type="PROSITE-ProRule" id="PRU00169"/>
    </source>
</evidence>
<dbReference type="KEGG" id="tse:THMIRHAS_08370"/>
<dbReference type="FunFam" id="3.30.565.10:FF:000010">
    <property type="entry name" value="Sensor histidine kinase RcsC"/>
    <property type="match status" value="1"/>
</dbReference>
<dbReference type="CDD" id="cd00156">
    <property type="entry name" value="REC"/>
    <property type="match status" value="1"/>
</dbReference>
<dbReference type="PROSITE" id="PS50110">
    <property type="entry name" value="RESPONSE_REGULATORY"/>
    <property type="match status" value="2"/>
</dbReference>
<keyword evidence="28" id="KW-1185">Reference proteome</keyword>
<feature type="modified residue" description="4-aspartylphosphate" evidence="19">
    <location>
        <position position="1105"/>
    </location>
</feature>
<feature type="domain" description="PAC" evidence="25">
    <location>
        <begin position="409"/>
        <end position="459"/>
    </location>
</feature>
<comment type="subunit">
    <text evidence="15">At low DSF concentrations, interacts with RpfF.</text>
</comment>
<dbReference type="SMART" id="SM00387">
    <property type="entry name" value="HATPase_c"/>
    <property type="match status" value="1"/>
</dbReference>
<evidence type="ECO:0000256" key="18">
    <source>
        <dbReference type="PROSITE-ProRule" id="PRU00110"/>
    </source>
</evidence>
<dbReference type="GO" id="GO:0006355">
    <property type="term" value="P:regulation of DNA-templated transcription"/>
    <property type="evidence" value="ECO:0007669"/>
    <property type="project" value="InterPro"/>
</dbReference>
<evidence type="ECO:0000256" key="17">
    <source>
        <dbReference type="ARBA" id="ARBA00070616"/>
    </source>
</evidence>
<feature type="domain" description="Response regulatory" evidence="23">
    <location>
        <begin position="1053"/>
        <end position="1172"/>
    </location>
</feature>
<dbReference type="Pfam" id="PF00989">
    <property type="entry name" value="PAS"/>
    <property type="match status" value="1"/>
</dbReference>
<dbReference type="InterPro" id="IPR001610">
    <property type="entry name" value="PAC"/>
</dbReference>
<dbReference type="PROSITE" id="PS50894">
    <property type="entry name" value="HPT"/>
    <property type="match status" value="1"/>
</dbReference>
<feature type="transmembrane region" description="Helical" evidence="21">
    <location>
        <begin position="303"/>
        <end position="324"/>
    </location>
</feature>
<evidence type="ECO:0000256" key="1">
    <source>
        <dbReference type="ARBA" id="ARBA00000085"/>
    </source>
</evidence>
<evidence type="ECO:0000259" key="26">
    <source>
        <dbReference type="PROSITE" id="PS50894"/>
    </source>
</evidence>
<dbReference type="SUPFAM" id="SSF55874">
    <property type="entry name" value="ATPase domain of HSP90 chaperone/DNA topoisomerase II/histidine kinase"/>
    <property type="match status" value="1"/>
</dbReference>
<feature type="region of interest" description="Disordered" evidence="20">
    <location>
        <begin position="1322"/>
        <end position="1351"/>
    </location>
</feature>
<dbReference type="GO" id="GO:0000155">
    <property type="term" value="F:phosphorelay sensor kinase activity"/>
    <property type="evidence" value="ECO:0007669"/>
    <property type="project" value="InterPro"/>
</dbReference>
<name>A0A6F8PTX2_9GAMM</name>
<comment type="function">
    <text evidence="14">Putative oxygen sensor; modulates the activity of FixJ, a transcriptional activator of nitrogen fixation fixK gene. FixL probably acts as a kinase that phosphorylates FixJ.</text>
</comment>
<dbReference type="InterPro" id="IPR035965">
    <property type="entry name" value="PAS-like_dom_sf"/>
</dbReference>
<proteinExistence type="predicted"/>
<dbReference type="SUPFAM" id="SSF47226">
    <property type="entry name" value="Histidine-containing phosphotransfer domain, HPT domain"/>
    <property type="match status" value="1"/>
</dbReference>
<dbReference type="Proteomes" id="UP000501726">
    <property type="component" value="Chromosome"/>
</dbReference>
<feature type="modified residue" description="4-aspartylphosphate" evidence="19">
    <location>
        <position position="960"/>
    </location>
</feature>
<dbReference type="CDD" id="cd16922">
    <property type="entry name" value="HATPase_EvgS-ArcB-TorS-like"/>
    <property type="match status" value="1"/>
</dbReference>
<evidence type="ECO:0000256" key="9">
    <source>
        <dbReference type="ARBA" id="ARBA00022777"/>
    </source>
</evidence>
<feature type="domain" description="PAS" evidence="24">
    <location>
        <begin position="338"/>
        <end position="401"/>
    </location>
</feature>
<dbReference type="PROSITE" id="PS50109">
    <property type="entry name" value="HIS_KIN"/>
    <property type="match status" value="1"/>
</dbReference>
<protein>
    <recommendedName>
        <fullName evidence="17">Sensor protein FixL</fullName>
        <ecNumber evidence="3">2.7.13.3</ecNumber>
    </recommendedName>
    <alternativeName>
        <fullName evidence="16">Sensory/regulatory protein RpfC</fullName>
    </alternativeName>
</protein>
<evidence type="ECO:0000259" key="22">
    <source>
        <dbReference type="PROSITE" id="PS50109"/>
    </source>
</evidence>
<evidence type="ECO:0000256" key="16">
    <source>
        <dbReference type="ARBA" id="ARBA00068150"/>
    </source>
</evidence>
<evidence type="ECO:0000256" key="15">
    <source>
        <dbReference type="ARBA" id="ARBA00064003"/>
    </source>
</evidence>
<dbReference type="EMBL" id="AP021889">
    <property type="protein sequence ID" value="BBP45464.1"/>
    <property type="molecule type" value="Genomic_DNA"/>
</dbReference>
<dbReference type="GO" id="GO:0005886">
    <property type="term" value="C:plasma membrane"/>
    <property type="evidence" value="ECO:0007669"/>
    <property type="project" value="UniProtKB-SubCell"/>
</dbReference>
<evidence type="ECO:0000256" key="2">
    <source>
        <dbReference type="ARBA" id="ARBA00004651"/>
    </source>
</evidence>
<keyword evidence="6" id="KW-0808">Transferase</keyword>
<evidence type="ECO:0000256" key="7">
    <source>
        <dbReference type="ARBA" id="ARBA00022692"/>
    </source>
</evidence>
<dbReference type="CDD" id="cd17546">
    <property type="entry name" value="REC_hyHK_CKI1_RcsC-like"/>
    <property type="match status" value="1"/>
</dbReference>
<dbReference type="NCBIfam" id="TIGR00229">
    <property type="entry name" value="sensory_box"/>
    <property type="match status" value="1"/>
</dbReference>
<feature type="domain" description="Histidine kinase" evidence="22">
    <location>
        <begin position="672"/>
        <end position="896"/>
    </location>
</feature>
<accession>A0A6F8PTX2</accession>
<feature type="domain" description="Response regulatory" evidence="23">
    <location>
        <begin position="911"/>
        <end position="1027"/>
    </location>
</feature>
<dbReference type="Gene3D" id="3.30.565.10">
    <property type="entry name" value="Histidine kinase-like ATPase, C-terminal domain"/>
    <property type="match status" value="1"/>
</dbReference>
<dbReference type="PRINTS" id="PR00344">
    <property type="entry name" value="BCTRLSENSOR"/>
</dbReference>
<keyword evidence="8" id="KW-0547">Nucleotide-binding</keyword>
<dbReference type="SMART" id="SM00073">
    <property type="entry name" value="HPT"/>
    <property type="match status" value="1"/>
</dbReference>
<dbReference type="InterPro" id="IPR003661">
    <property type="entry name" value="HisK_dim/P_dom"/>
</dbReference>
<dbReference type="InterPro" id="IPR004358">
    <property type="entry name" value="Sig_transdc_His_kin-like_C"/>
</dbReference>
<feature type="transmembrane region" description="Helical" evidence="21">
    <location>
        <begin position="6"/>
        <end position="29"/>
    </location>
</feature>
<evidence type="ECO:0000256" key="13">
    <source>
        <dbReference type="ARBA" id="ARBA00023136"/>
    </source>
</evidence>
<dbReference type="CDD" id="cd00088">
    <property type="entry name" value="HPT"/>
    <property type="match status" value="1"/>
</dbReference>
<dbReference type="InterPro" id="IPR003594">
    <property type="entry name" value="HATPase_dom"/>
</dbReference>
<dbReference type="FunFam" id="3.30.450.20:FF:000060">
    <property type="entry name" value="Sensor protein FixL"/>
    <property type="match status" value="1"/>
</dbReference>
<feature type="compositionally biased region" description="Polar residues" evidence="20">
    <location>
        <begin position="1322"/>
        <end position="1333"/>
    </location>
</feature>
<evidence type="ECO:0000256" key="8">
    <source>
        <dbReference type="ARBA" id="ARBA00022741"/>
    </source>
</evidence>
<sequence length="1415" mass="160597">MRAHKIHTAALSLQAVSILIFALFVWVLAENLVSLFEEIKWIEQTKNSNVMIDTTNQLSTEDNLGYKLIYGEKANFDQWKEEQLRTNQLMDTFLKRLDDERITGLDVAWNNYLDKRNVIEECATGKRCYYSPYDGEEIPPIELQHVLISTKKQLFNSHYFNKNITSLSDFSWQLEYWTIRFYRLLTLLELYSTQPSKKLQTDIISLSLMMEKNGLLLDADQAFFARYPELFEKLGAIAKSYQLISIDYLRPLQNMQGKAPVTPKITKEMQTTLNMSGFELQSMVWETIMKEVNQSYQSRFNHFLFKTFLMLFGIVALIILIRLVKHSALEPFAQNEAILEGAAAGIIQINSKGIITRVNNAAEKMFGYSASEMLHQNVEMLMPANYANHHQEYMGSYMHTGHAKIIGKDDREVEGLRKNGKTFPLALAVSEIKDRGDREFIGILTDLTERNEARNATQLRNKLLDALKTATEASVVNHQQENQSWDKLLKVILDITGSEFGFLGEVIYKPDSNKRCLRLHALSNISWDRDSQKLYESIRGSKDAFCSPDTLIGEVLYKEKTVISNDVMNDPRGGNAPKGHPELKRYIGIPIKQGNKLIGVYGLANADTPYDESILELLEPFHSTCIVMFASMNEAILREQLMDELHDATQEALLAKELAEQAAQTKAMFLANMSHEIRTPMNAIIGMAYLALRTELNPRQHYYVEKIHYAGESLLKIINDILDFSKVEAGKMDIEFIPMKLEEVLTHSASLLAETIHNRPIELIVDFKSKDILGDAGWILCDPLRLEQVITNLLSNALKFTESGFVRLSIDGHFIGKFTQIHIEVEDTGIGMTEGQIKSLFQQFTQADGSTTRKYGGTGLGLAISQKIINLLGGEINVSSQINKGSRFSFDLTLPIAPQRKEYSEWDEIIKILIIDDMEIVLETLDNLLSLHGLQVTTAQNVEEAKERLQNETFDLIFTDLVMPDEDGEALLRYIQQKHPELLNKTILISAYDPEIMADTAAHFGIQDFLSKPLLPKHVNAILRKHFPHLHGNGEEVEQIQKTTEHLRFNGMKILLAEDNPLNQQIAVELMQSRGAKVIIANNGQEALDILSKHKQDYFDIIFMDVQMPAMDGHTATKMIRKNPLYSQLPIIAMTAHAMQEERQQCIDSGMNDHLGKPVDPDTLYQIMAKYYAAHSSTTENIVFKPQQALPSHSEQPKPIKPKTMSIDLQKGLHLSGDSTKLYHSILKQFTERYENFIDDFKTLEQSENYPELERLAHSLKGVSSTIGAEYLSEQSGTLENLLKNTSSINPANTATIEAQLEALQPSLEVLIQEIKDYLDTTESTEQTPQKPKNTTNEATNNAESSPQIDPHTCKQTLLQFSALLENFDGQSINFFEDNKACLQQALGKKVINKLLNEIENFEFDKALQLLKENQ</sequence>
<dbReference type="Gene3D" id="3.30.450.40">
    <property type="match status" value="1"/>
</dbReference>
<comment type="subcellular location">
    <subcellularLocation>
        <location evidence="2">Cell membrane</location>
        <topology evidence="2">Multi-pass membrane protein</topology>
    </subcellularLocation>
</comment>
<dbReference type="CDD" id="cd00082">
    <property type="entry name" value="HisKA"/>
    <property type="match status" value="1"/>
</dbReference>
<organism evidence="27 28">
    <name type="scientific">Thiosulfatimonas sediminis</name>
    <dbReference type="NCBI Taxonomy" id="2675054"/>
    <lineage>
        <taxon>Bacteria</taxon>
        <taxon>Pseudomonadati</taxon>
        <taxon>Pseudomonadota</taxon>
        <taxon>Gammaproteobacteria</taxon>
        <taxon>Thiotrichales</taxon>
        <taxon>Piscirickettsiaceae</taxon>
        <taxon>Thiosulfatimonas</taxon>
    </lineage>
</organism>
<dbReference type="InterPro" id="IPR013767">
    <property type="entry name" value="PAS_fold"/>
</dbReference>
<gene>
    <name evidence="27" type="ORF">THMIRHAS_08370</name>
</gene>
<dbReference type="Gene3D" id="1.10.287.130">
    <property type="match status" value="1"/>
</dbReference>
<dbReference type="InterPro" id="IPR036890">
    <property type="entry name" value="HATPase_C_sf"/>
</dbReference>
<dbReference type="GO" id="GO:0005524">
    <property type="term" value="F:ATP binding"/>
    <property type="evidence" value="ECO:0007669"/>
    <property type="project" value="UniProtKB-KW"/>
</dbReference>
<evidence type="ECO:0000256" key="20">
    <source>
        <dbReference type="SAM" id="MobiDB-lite"/>
    </source>
</evidence>
<dbReference type="RefSeq" id="WP_173271204.1">
    <property type="nucleotide sequence ID" value="NZ_AP021889.1"/>
</dbReference>
<evidence type="ECO:0000256" key="4">
    <source>
        <dbReference type="ARBA" id="ARBA00022475"/>
    </source>
</evidence>
<dbReference type="InterPro" id="IPR011006">
    <property type="entry name" value="CheY-like_superfamily"/>
</dbReference>
<keyword evidence="4" id="KW-1003">Cell membrane</keyword>
<evidence type="ECO:0000313" key="28">
    <source>
        <dbReference type="Proteomes" id="UP000501726"/>
    </source>
</evidence>
<dbReference type="PANTHER" id="PTHR45339">
    <property type="entry name" value="HYBRID SIGNAL TRANSDUCTION HISTIDINE KINASE J"/>
    <property type="match status" value="1"/>
</dbReference>
<evidence type="ECO:0000313" key="27">
    <source>
        <dbReference type="EMBL" id="BBP45464.1"/>
    </source>
</evidence>
<dbReference type="InterPro" id="IPR005467">
    <property type="entry name" value="His_kinase_dom"/>
</dbReference>
<keyword evidence="5 19" id="KW-0597">Phosphoprotein</keyword>
<evidence type="ECO:0000256" key="10">
    <source>
        <dbReference type="ARBA" id="ARBA00022840"/>
    </source>
</evidence>
<dbReference type="PROSITE" id="PS50113">
    <property type="entry name" value="PAC"/>
    <property type="match status" value="1"/>
</dbReference>
<dbReference type="SUPFAM" id="SSF47384">
    <property type="entry name" value="Homodimeric domain of signal transducing histidine kinase"/>
    <property type="match status" value="1"/>
</dbReference>
<evidence type="ECO:0000259" key="23">
    <source>
        <dbReference type="PROSITE" id="PS50110"/>
    </source>
</evidence>